<evidence type="ECO:0000256" key="10">
    <source>
        <dbReference type="ARBA" id="ARBA00023288"/>
    </source>
</evidence>
<keyword evidence="9 11" id="KW-0413">Isomerase</keyword>
<keyword evidence="5 11" id="KW-0732">Signal</keyword>
<comment type="subcellular location">
    <subcellularLocation>
        <location evidence="2">Cell membrane</location>
        <topology evidence="2">Lipid-anchor</topology>
    </subcellularLocation>
</comment>
<comment type="function">
    <text evidence="11">Plays a major role in protein secretion by helping the post-translocational extracellular folding of several secreted proteins.</text>
</comment>
<gene>
    <name evidence="11" type="primary">prsA</name>
    <name evidence="14" type="ORF">GT019_01395</name>
</gene>
<accession>A0ABW9XIT1</accession>
<dbReference type="InterPro" id="IPR023058">
    <property type="entry name" value="PPIase_PpiC_CS"/>
</dbReference>
<evidence type="ECO:0000256" key="2">
    <source>
        <dbReference type="ARBA" id="ARBA00004193"/>
    </source>
</evidence>
<evidence type="ECO:0000313" key="14">
    <source>
        <dbReference type="EMBL" id="NBD22519.1"/>
    </source>
</evidence>
<feature type="domain" description="PpiC" evidence="13">
    <location>
        <begin position="150"/>
        <end position="241"/>
    </location>
</feature>
<dbReference type="PROSITE" id="PS01096">
    <property type="entry name" value="PPIC_PPIASE_1"/>
    <property type="match status" value="1"/>
</dbReference>
<proteinExistence type="inferred from homology"/>
<organism evidence="14 15">
    <name type="scientific">Paenibacillus glycinis</name>
    <dbReference type="NCBI Taxonomy" id="2697035"/>
    <lineage>
        <taxon>Bacteria</taxon>
        <taxon>Bacillati</taxon>
        <taxon>Bacillota</taxon>
        <taxon>Bacilli</taxon>
        <taxon>Bacillales</taxon>
        <taxon>Paenibacillaceae</taxon>
        <taxon>Paenibacillus</taxon>
    </lineage>
</organism>
<dbReference type="InterPro" id="IPR000297">
    <property type="entry name" value="PPIase_PpiC"/>
</dbReference>
<dbReference type="Pfam" id="PF13624">
    <property type="entry name" value="SurA_N_3"/>
    <property type="match status" value="1"/>
</dbReference>
<evidence type="ECO:0000256" key="11">
    <source>
        <dbReference type="HAMAP-Rule" id="MF_01145"/>
    </source>
</evidence>
<protein>
    <recommendedName>
        <fullName evidence="11">Foldase protein PrsA</fullName>
        <ecNumber evidence="11">5.2.1.8</ecNumber>
    </recommendedName>
</protein>
<keyword evidence="10" id="KW-0449">Lipoprotein</keyword>
<evidence type="ECO:0000256" key="3">
    <source>
        <dbReference type="ARBA" id="ARBA00006071"/>
    </source>
</evidence>
<evidence type="ECO:0000256" key="8">
    <source>
        <dbReference type="ARBA" id="ARBA00023139"/>
    </source>
</evidence>
<evidence type="ECO:0000256" key="7">
    <source>
        <dbReference type="ARBA" id="ARBA00023136"/>
    </source>
</evidence>
<evidence type="ECO:0000256" key="5">
    <source>
        <dbReference type="ARBA" id="ARBA00022729"/>
    </source>
</evidence>
<dbReference type="SUPFAM" id="SSF109998">
    <property type="entry name" value="Triger factor/SurA peptide-binding domain-like"/>
    <property type="match status" value="1"/>
</dbReference>
<dbReference type="Pfam" id="PF13616">
    <property type="entry name" value="Rotamase_3"/>
    <property type="match status" value="1"/>
</dbReference>
<keyword evidence="6 11" id="KW-0697">Rotamase</keyword>
<dbReference type="EMBL" id="JAAAMV010000001">
    <property type="protein sequence ID" value="NBD22519.1"/>
    <property type="molecule type" value="Genomic_DNA"/>
</dbReference>
<dbReference type="HAMAP" id="MF_01145">
    <property type="entry name" value="Foldase_PrsA"/>
    <property type="match status" value="1"/>
</dbReference>
<dbReference type="InterPro" id="IPR027304">
    <property type="entry name" value="Trigger_fact/SurA_dom_sf"/>
</dbReference>
<comment type="caution">
    <text evidence="14">The sequence shown here is derived from an EMBL/GenBank/DDBJ whole genome shotgun (WGS) entry which is preliminary data.</text>
</comment>
<evidence type="ECO:0000256" key="9">
    <source>
        <dbReference type="ARBA" id="ARBA00023235"/>
    </source>
</evidence>
<keyword evidence="4 11" id="KW-1003">Cell membrane</keyword>
<evidence type="ECO:0000313" key="15">
    <source>
        <dbReference type="Proteomes" id="UP000665561"/>
    </source>
</evidence>
<dbReference type="InterPro" id="IPR023059">
    <property type="entry name" value="Foldase_PrsA"/>
</dbReference>
<dbReference type="Proteomes" id="UP000665561">
    <property type="component" value="Unassembled WGS sequence"/>
</dbReference>
<keyword evidence="8" id="KW-0564">Palmitate</keyword>
<comment type="similarity">
    <text evidence="3 11">Belongs to the PrsA family.</text>
</comment>
<dbReference type="PANTHER" id="PTHR47245">
    <property type="entry name" value="PEPTIDYLPROLYL ISOMERASE"/>
    <property type="match status" value="1"/>
</dbReference>
<dbReference type="SUPFAM" id="SSF54534">
    <property type="entry name" value="FKBP-like"/>
    <property type="match status" value="1"/>
</dbReference>
<evidence type="ECO:0000256" key="1">
    <source>
        <dbReference type="ARBA" id="ARBA00000971"/>
    </source>
</evidence>
<dbReference type="InterPro" id="IPR046357">
    <property type="entry name" value="PPIase_dom_sf"/>
</dbReference>
<dbReference type="Gene3D" id="3.10.50.40">
    <property type="match status" value="1"/>
</dbReference>
<dbReference type="EC" id="5.2.1.8" evidence="11"/>
<keyword evidence="7 11" id="KW-0472">Membrane</keyword>
<dbReference type="PANTHER" id="PTHR47245:SF1">
    <property type="entry name" value="FOLDASE PROTEIN PRSA"/>
    <property type="match status" value="1"/>
</dbReference>
<keyword evidence="15" id="KW-1185">Reference proteome</keyword>
<evidence type="ECO:0000256" key="4">
    <source>
        <dbReference type="ARBA" id="ARBA00022475"/>
    </source>
</evidence>
<evidence type="ECO:0000259" key="13">
    <source>
        <dbReference type="PROSITE" id="PS50198"/>
    </source>
</evidence>
<dbReference type="Gene3D" id="1.10.4030.10">
    <property type="entry name" value="Porin chaperone SurA, peptide-binding domain"/>
    <property type="match status" value="1"/>
</dbReference>
<dbReference type="GO" id="GO:0016853">
    <property type="term" value="F:isomerase activity"/>
    <property type="evidence" value="ECO:0007669"/>
    <property type="project" value="UniProtKB-KW"/>
</dbReference>
<evidence type="ECO:0000256" key="12">
    <source>
        <dbReference type="SAM" id="MobiDB-lite"/>
    </source>
</evidence>
<dbReference type="InterPro" id="IPR050245">
    <property type="entry name" value="PrsA_foldase"/>
</dbReference>
<reference evidence="14 15" key="1">
    <citation type="submission" date="2020-01" db="EMBL/GenBank/DDBJ databases">
        <title>Paenibacillus soybeanensis sp. nov. isolated from the nodules of soybean (Glycine max(L.) Merr).</title>
        <authorList>
            <person name="Wang H."/>
        </authorList>
    </citation>
    <scope>NUCLEOTIDE SEQUENCE [LARGE SCALE GENOMIC DNA]</scope>
    <source>
        <strain evidence="14 15">T1</strain>
    </source>
</reference>
<sequence>MYISLALALILIVVLVKPPFGGASGKKAIGSVNGTAITKDQLYDAMVELGGAQTMDNLIQDQLIKQEADKAGIVISDADVDKEIANIKKRFPTEADFESALQQSGMTLDDLKKQTPMQLRIRKILEPQAKVTDKDVEDYFNQNKAQYDTPEEVKASHILVATKEEADAIIKQLDGGADFAALAKEKSTDTGSKDNGGDLGFFGKGAMDPAFEKAAFALKVGETTKTPVQSQYGYHIIKVTDRHEAKAATLAEKKDEIKEQLIQSKVSELSTAWLDDLKKKAKITNTLADDAAAADPAAADPAAPPATTNNAATGTGQ</sequence>
<name>A0ABW9XIT1_9BACL</name>
<dbReference type="PROSITE" id="PS50198">
    <property type="entry name" value="PPIC_PPIASE_2"/>
    <property type="match status" value="1"/>
</dbReference>
<feature type="region of interest" description="Disordered" evidence="12">
    <location>
        <begin position="291"/>
        <end position="317"/>
    </location>
</feature>
<comment type="catalytic activity">
    <reaction evidence="1 11">
        <text>[protein]-peptidylproline (omega=180) = [protein]-peptidylproline (omega=0)</text>
        <dbReference type="Rhea" id="RHEA:16237"/>
        <dbReference type="Rhea" id="RHEA-COMP:10747"/>
        <dbReference type="Rhea" id="RHEA-COMP:10748"/>
        <dbReference type="ChEBI" id="CHEBI:83833"/>
        <dbReference type="ChEBI" id="CHEBI:83834"/>
        <dbReference type="EC" id="5.2.1.8"/>
    </reaction>
</comment>
<evidence type="ECO:0000256" key="6">
    <source>
        <dbReference type="ARBA" id="ARBA00023110"/>
    </source>
</evidence>